<dbReference type="InterPro" id="IPR020904">
    <property type="entry name" value="Sc_DH/Rdtase_CS"/>
</dbReference>
<dbReference type="InterPro" id="IPR002347">
    <property type="entry name" value="SDR_fam"/>
</dbReference>
<dbReference type="PROSITE" id="PS00061">
    <property type="entry name" value="ADH_SHORT"/>
    <property type="match status" value="1"/>
</dbReference>
<proteinExistence type="inferred from homology"/>
<dbReference type="PANTHER" id="PTHR42760">
    <property type="entry name" value="SHORT-CHAIN DEHYDROGENASES/REDUCTASES FAMILY MEMBER"/>
    <property type="match status" value="1"/>
</dbReference>
<sequence>MALVTAGAAGLGLGIAERLAREGAAVMVWDRDEAAIAAARDAVAGLAVQFLAVDLTDPAAIGEAARITEERLGRIDVVVNNAGGSLHTPQPFLEETEEDWARVFALNVDATVRTLRAVLPGMVERRYGRIVNLGSKAGRFGSLFAGANYAASKGAVQSMTLQLAQEFGPFGITCNAVCPGAILTARVDRLLSERKTPDERAAMVAGIPVRRHGRVEDIAAAVAFLASEEAGFVSGAMLDVNGGQAMVA</sequence>
<dbReference type="PRINTS" id="PR00081">
    <property type="entry name" value="GDHRDH"/>
</dbReference>
<evidence type="ECO:0000313" key="2">
    <source>
        <dbReference type="EMBL" id="NYZ23959.1"/>
    </source>
</evidence>
<dbReference type="Gene3D" id="3.40.50.720">
    <property type="entry name" value="NAD(P)-binding Rossmann-like Domain"/>
    <property type="match status" value="1"/>
</dbReference>
<evidence type="ECO:0000313" key="3">
    <source>
        <dbReference type="Proteomes" id="UP000584642"/>
    </source>
</evidence>
<dbReference type="EMBL" id="JABFDB010000033">
    <property type="protein sequence ID" value="NYZ23959.1"/>
    <property type="molecule type" value="Genomic_DNA"/>
</dbReference>
<name>A0ABX2TLJ5_9PROT</name>
<comment type="similarity">
    <text evidence="1">Belongs to the short-chain dehydrogenases/reductases (SDR) family.</text>
</comment>
<accession>A0ABX2TLJ5</accession>
<dbReference type="Proteomes" id="UP000584642">
    <property type="component" value="Unassembled WGS sequence"/>
</dbReference>
<reference evidence="2 3" key="1">
    <citation type="submission" date="2020-05" db="EMBL/GenBank/DDBJ databases">
        <title>Azospirillum oleiclasticum sp. nov, a nitrogen-fixing and heavy crude oil-emulsifying bacterium isolated from the crude oil of Yumen Oilfield.</title>
        <authorList>
            <person name="Wu D."/>
            <person name="Cai M."/>
            <person name="Zhang X."/>
        </authorList>
    </citation>
    <scope>NUCLEOTIDE SEQUENCE [LARGE SCALE GENOMIC DNA]</scope>
    <source>
        <strain evidence="2 3">ROY-1-1-2</strain>
    </source>
</reference>
<keyword evidence="3" id="KW-1185">Reference proteome</keyword>
<dbReference type="InterPro" id="IPR036291">
    <property type="entry name" value="NAD(P)-bd_dom_sf"/>
</dbReference>
<dbReference type="SUPFAM" id="SSF51735">
    <property type="entry name" value="NAD(P)-binding Rossmann-fold domains"/>
    <property type="match status" value="1"/>
</dbReference>
<organism evidence="2 3">
    <name type="scientific">Azospirillum oleiclasticum</name>
    <dbReference type="NCBI Taxonomy" id="2735135"/>
    <lineage>
        <taxon>Bacteria</taxon>
        <taxon>Pseudomonadati</taxon>
        <taxon>Pseudomonadota</taxon>
        <taxon>Alphaproteobacteria</taxon>
        <taxon>Rhodospirillales</taxon>
        <taxon>Azospirillaceae</taxon>
        <taxon>Azospirillum</taxon>
    </lineage>
</organism>
<gene>
    <name evidence="2" type="ORF">HND93_30015</name>
</gene>
<evidence type="ECO:0000256" key="1">
    <source>
        <dbReference type="ARBA" id="ARBA00006484"/>
    </source>
</evidence>
<protein>
    <submittedName>
        <fullName evidence="2">SDR family oxidoreductase</fullName>
    </submittedName>
</protein>
<comment type="caution">
    <text evidence="2">The sequence shown here is derived from an EMBL/GenBank/DDBJ whole genome shotgun (WGS) entry which is preliminary data.</text>
</comment>
<dbReference type="RefSeq" id="WP_180285740.1">
    <property type="nucleotide sequence ID" value="NZ_JABFDB010000033.1"/>
</dbReference>
<dbReference type="PRINTS" id="PR00080">
    <property type="entry name" value="SDRFAMILY"/>
</dbReference>
<dbReference type="PANTHER" id="PTHR42760:SF40">
    <property type="entry name" value="3-OXOACYL-[ACYL-CARRIER-PROTEIN] REDUCTASE, CHLOROPLASTIC"/>
    <property type="match status" value="1"/>
</dbReference>
<dbReference type="Pfam" id="PF13561">
    <property type="entry name" value="adh_short_C2"/>
    <property type="match status" value="1"/>
</dbReference>